<dbReference type="Gene3D" id="1.20.920.10">
    <property type="entry name" value="Bromodomain-like"/>
    <property type="match status" value="1"/>
</dbReference>
<evidence type="ECO:0000256" key="8">
    <source>
        <dbReference type="ARBA" id="ARBA00023163"/>
    </source>
</evidence>
<evidence type="ECO:0000256" key="1">
    <source>
        <dbReference type="ARBA" id="ARBA00004123"/>
    </source>
</evidence>
<feature type="domain" description="QLQ" evidence="16">
    <location>
        <begin position="130"/>
        <end position="165"/>
    </location>
</feature>
<keyword evidence="3" id="KW-0378">Hydrolase</keyword>
<evidence type="ECO:0000313" key="18">
    <source>
        <dbReference type="Proteomes" id="UP001295740"/>
    </source>
</evidence>
<dbReference type="SMART" id="SM00490">
    <property type="entry name" value="HELICc"/>
    <property type="match status" value="1"/>
</dbReference>
<dbReference type="GO" id="GO:0006338">
    <property type="term" value="P:chromatin remodeling"/>
    <property type="evidence" value="ECO:0007669"/>
    <property type="project" value="UniProtKB-ARBA"/>
</dbReference>
<organism evidence="17 18">
    <name type="scientific">Anthostomella pinea</name>
    <dbReference type="NCBI Taxonomy" id="933095"/>
    <lineage>
        <taxon>Eukaryota</taxon>
        <taxon>Fungi</taxon>
        <taxon>Dikarya</taxon>
        <taxon>Ascomycota</taxon>
        <taxon>Pezizomycotina</taxon>
        <taxon>Sordariomycetes</taxon>
        <taxon>Xylariomycetidae</taxon>
        <taxon>Xylariales</taxon>
        <taxon>Xylariaceae</taxon>
        <taxon>Anthostomella</taxon>
    </lineage>
</organism>
<dbReference type="GO" id="GO:0006355">
    <property type="term" value="P:regulation of DNA-templated transcription"/>
    <property type="evidence" value="ECO:0007669"/>
    <property type="project" value="InterPro"/>
</dbReference>
<reference evidence="17" key="1">
    <citation type="submission" date="2023-10" db="EMBL/GenBank/DDBJ databases">
        <authorList>
            <person name="Hackl T."/>
        </authorList>
    </citation>
    <scope>NUCLEOTIDE SEQUENCE</scope>
</reference>
<dbReference type="SUPFAM" id="SSF52540">
    <property type="entry name" value="P-loop containing nucleoside triphosphate hydrolases"/>
    <property type="match status" value="2"/>
</dbReference>
<feature type="domain" description="Helicase ATP-binding" evidence="13">
    <location>
        <begin position="546"/>
        <end position="711"/>
    </location>
</feature>
<evidence type="ECO:0000256" key="9">
    <source>
        <dbReference type="ARBA" id="ARBA00023242"/>
    </source>
</evidence>
<feature type="compositionally biased region" description="Low complexity" evidence="11">
    <location>
        <begin position="1166"/>
        <end position="1177"/>
    </location>
</feature>
<feature type="compositionally biased region" description="Acidic residues" evidence="11">
    <location>
        <begin position="1130"/>
        <end position="1139"/>
    </location>
</feature>
<dbReference type="InterPro" id="IPR014012">
    <property type="entry name" value="HSA_dom"/>
</dbReference>
<dbReference type="PROSITE" id="PS51194">
    <property type="entry name" value="HELICASE_CTER"/>
    <property type="match status" value="1"/>
</dbReference>
<evidence type="ECO:0000256" key="2">
    <source>
        <dbReference type="ARBA" id="ARBA00022741"/>
    </source>
</evidence>
<dbReference type="GO" id="GO:0005524">
    <property type="term" value="F:ATP binding"/>
    <property type="evidence" value="ECO:0007669"/>
    <property type="project" value="UniProtKB-KW"/>
</dbReference>
<feature type="compositionally biased region" description="Basic and acidic residues" evidence="11">
    <location>
        <begin position="1195"/>
        <end position="1204"/>
    </location>
</feature>
<dbReference type="GO" id="GO:0016787">
    <property type="term" value="F:hydrolase activity"/>
    <property type="evidence" value="ECO:0007669"/>
    <property type="project" value="UniProtKB-KW"/>
</dbReference>
<dbReference type="InterPro" id="IPR000330">
    <property type="entry name" value="SNF2_N"/>
</dbReference>
<dbReference type="Pfam" id="PF14619">
    <property type="entry name" value="SnAC"/>
    <property type="match status" value="1"/>
</dbReference>
<keyword evidence="4" id="KW-0347">Helicase</keyword>
<dbReference type="SUPFAM" id="SSF47370">
    <property type="entry name" value="Bromodomain"/>
    <property type="match status" value="1"/>
</dbReference>
<dbReference type="SMART" id="SM00573">
    <property type="entry name" value="HSA"/>
    <property type="match status" value="1"/>
</dbReference>
<feature type="region of interest" description="Disordered" evidence="11">
    <location>
        <begin position="170"/>
        <end position="214"/>
    </location>
</feature>
<evidence type="ECO:0000256" key="10">
    <source>
        <dbReference type="PROSITE-ProRule" id="PRU00035"/>
    </source>
</evidence>
<evidence type="ECO:0000256" key="5">
    <source>
        <dbReference type="ARBA" id="ARBA00022840"/>
    </source>
</evidence>
<feature type="region of interest" description="Disordered" evidence="11">
    <location>
        <begin position="55"/>
        <end position="129"/>
    </location>
</feature>
<dbReference type="GO" id="GO:0042393">
    <property type="term" value="F:histone binding"/>
    <property type="evidence" value="ECO:0007669"/>
    <property type="project" value="InterPro"/>
</dbReference>
<feature type="compositionally biased region" description="Low complexity" evidence="11">
    <location>
        <begin position="81"/>
        <end position="127"/>
    </location>
</feature>
<dbReference type="InterPro" id="IPR029295">
    <property type="entry name" value="SnAC"/>
</dbReference>
<feature type="domain" description="Bromo" evidence="12">
    <location>
        <begin position="1274"/>
        <end position="1344"/>
    </location>
</feature>
<dbReference type="InterPro" id="IPR001487">
    <property type="entry name" value="Bromodomain"/>
</dbReference>
<dbReference type="Pfam" id="PF00271">
    <property type="entry name" value="Helicase_C"/>
    <property type="match status" value="1"/>
</dbReference>
<evidence type="ECO:0000256" key="3">
    <source>
        <dbReference type="ARBA" id="ARBA00022801"/>
    </source>
</evidence>
<dbReference type="Gene3D" id="3.40.50.10810">
    <property type="entry name" value="Tandem AAA-ATPase domain"/>
    <property type="match status" value="1"/>
</dbReference>
<evidence type="ECO:0000259" key="15">
    <source>
        <dbReference type="PROSITE" id="PS51204"/>
    </source>
</evidence>
<dbReference type="InterPro" id="IPR027417">
    <property type="entry name" value="P-loop_NTPase"/>
</dbReference>
<dbReference type="InterPro" id="IPR036427">
    <property type="entry name" value="Bromodomain-like_sf"/>
</dbReference>
<evidence type="ECO:0000313" key="17">
    <source>
        <dbReference type="EMBL" id="CAJ2506939.1"/>
    </source>
</evidence>
<evidence type="ECO:0000256" key="4">
    <source>
        <dbReference type="ARBA" id="ARBA00022806"/>
    </source>
</evidence>
<dbReference type="CDD" id="cd18793">
    <property type="entry name" value="SF2_C_SNF"/>
    <property type="match status" value="1"/>
</dbReference>
<dbReference type="GO" id="GO:0005634">
    <property type="term" value="C:nucleus"/>
    <property type="evidence" value="ECO:0007669"/>
    <property type="project" value="UniProtKB-SubCell"/>
</dbReference>
<dbReference type="FunFam" id="3.40.50.300:FF:000843">
    <property type="entry name" value="Chromatin structure-remodeling complex subunit snf21"/>
    <property type="match status" value="1"/>
</dbReference>
<feature type="compositionally biased region" description="Low complexity" evidence="11">
    <location>
        <begin position="55"/>
        <end position="70"/>
    </location>
</feature>
<comment type="subcellular location">
    <subcellularLocation>
        <location evidence="1">Nucleus</location>
    </subcellularLocation>
</comment>
<feature type="compositionally biased region" description="Acidic residues" evidence="11">
    <location>
        <begin position="489"/>
        <end position="504"/>
    </location>
</feature>
<dbReference type="CDD" id="cd17996">
    <property type="entry name" value="DEXHc_SMARCA2_SMARCA4"/>
    <property type="match status" value="1"/>
</dbReference>
<dbReference type="SMART" id="SM00487">
    <property type="entry name" value="DEXDc"/>
    <property type="match status" value="1"/>
</dbReference>
<dbReference type="Pfam" id="PF00176">
    <property type="entry name" value="SNF2-rel_dom"/>
    <property type="match status" value="1"/>
</dbReference>
<dbReference type="PROSITE" id="PS51192">
    <property type="entry name" value="HELICASE_ATP_BIND_1"/>
    <property type="match status" value="1"/>
</dbReference>
<evidence type="ECO:0000259" key="14">
    <source>
        <dbReference type="PROSITE" id="PS51194"/>
    </source>
</evidence>
<dbReference type="InterPro" id="IPR014978">
    <property type="entry name" value="Gln-Leu-Gln_QLQ"/>
</dbReference>
<feature type="domain" description="Helicase C-terminal" evidence="14">
    <location>
        <begin position="857"/>
        <end position="1008"/>
    </location>
</feature>
<feature type="compositionally biased region" description="Polar residues" evidence="11">
    <location>
        <begin position="190"/>
        <end position="209"/>
    </location>
</feature>
<dbReference type="Gene3D" id="1.20.5.170">
    <property type="match status" value="1"/>
</dbReference>
<evidence type="ECO:0000259" key="12">
    <source>
        <dbReference type="PROSITE" id="PS50014"/>
    </source>
</evidence>
<evidence type="ECO:0000256" key="7">
    <source>
        <dbReference type="ARBA" id="ARBA00023117"/>
    </source>
</evidence>
<dbReference type="PROSITE" id="PS50014">
    <property type="entry name" value="BROMODOMAIN_2"/>
    <property type="match status" value="1"/>
</dbReference>
<dbReference type="SMART" id="SM01314">
    <property type="entry name" value="SnAC"/>
    <property type="match status" value="1"/>
</dbReference>
<gene>
    <name evidence="17" type="ORF">KHLLAP_LOCUS7407</name>
</gene>
<dbReference type="EMBL" id="CAUWAG010000010">
    <property type="protein sequence ID" value="CAJ2506939.1"/>
    <property type="molecule type" value="Genomic_DNA"/>
</dbReference>
<comment type="caution">
    <text evidence="17">The sequence shown here is derived from an EMBL/GenBank/DDBJ whole genome shotgun (WGS) entry which is preliminary data.</text>
</comment>
<dbReference type="InterPro" id="IPR014001">
    <property type="entry name" value="Helicase_ATP-bd"/>
</dbReference>
<dbReference type="InterPro" id="IPR049730">
    <property type="entry name" value="SNF2/RAD54-like_C"/>
</dbReference>
<dbReference type="PRINTS" id="PR00503">
    <property type="entry name" value="BROMODOMAIN"/>
</dbReference>
<feature type="region of interest" description="Disordered" evidence="11">
    <location>
        <begin position="1130"/>
        <end position="1236"/>
    </location>
</feature>
<keyword evidence="9" id="KW-0539">Nucleus</keyword>
<evidence type="ECO:0000259" key="13">
    <source>
        <dbReference type="PROSITE" id="PS51192"/>
    </source>
</evidence>
<feature type="domain" description="HSA" evidence="15">
    <location>
        <begin position="366"/>
        <end position="439"/>
    </location>
</feature>
<dbReference type="PROSITE" id="PS51666">
    <property type="entry name" value="QLQ"/>
    <property type="match status" value="1"/>
</dbReference>
<dbReference type="FunFam" id="3.40.50.10810:FF:000008">
    <property type="entry name" value="Chromatin structure-remodeling complex subunit snf21"/>
    <property type="match status" value="1"/>
</dbReference>
<evidence type="ECO:0000256" key="6">
    <source>
        <dbReference type="ARBA" id="ARBA00023015"/>
    </source>
</evidence>
<protein>
    <submittedName>
        <fullName evidence="17">Uu.00g081250.m01.CDS01</fullName>
    </submittedName>
</protein>
<evidence type="ECO:0000259" key="16">
    <source>
        <dbReference type="PROSITE" id="PS51666"/>
    </source>
</evidence>
<dbReference type="SMART" id="SM00951">
    <property type="entry name" value="QLQ"/>
    <property type="match status" value="1"/>
</dbReference>
<dbReference type="PANTHER" id="PTHR10799">
    <property type="entry name" value="SNF2/RAD54 HELICASE FAMILY"/>
    <property type="match status" value="1"/>
</dbReference>
<keyword evidence="5" id="KW-0067">ATP-binding</keyword>
<dbReference type="SMART" id="SM00297">
    <property type="entry name" value="BROMO"/>
    <property type="match status" value="1"/>
</dbReference>
<evidence type="ECO:0000256" key="11">
    <source>
        <dbReference type="SAM" id="MobiDB-lite"/>
    </source>
</evidence>
<keyword evidence="8" id="KW-0804">Transcription</keyword>
<accession>A0AAI8VL41</accession>
<dbReference type="Pfam" id="PF08880">
    <property type="entry name" value="QLQ"/>
    <property type="match status" value="1"/>
</dbReference>
<sequence length="1421" mass="161462">MASVQHNPGPAGLSQMSQAHVQEMFAKFQQMKKQGIPHNDPEFIKTSQFLVKFQQQQALRQQHHQQQQQQMRNAHNADVNGTQPGQQPNTSQTSQPPSTSALSASALPPTSASAAQAGTSSPSTASPMNQFSTQQLALLRQQIQAFKLLGKNAGVPYQMQLALNAQRQRRQAVAEQSTQPPAADAAKASTPDTTKAGSTQPDGEATSENEAAPKVKTYKTMKSPYENGLICKDINYYDHGDRKHRLVIPSLFPTGVDFEQLRHEREIIVINRMKARYAELKSVPGNIAHWDTIKETLAPDDSLKRKAVIELKSLGLYSKQRALREKIGRQMMHYDNLAMTTNRSQYRRIKKQSVREARITEKLEKQQRDAREHREKKKHIDFLQSVHHHKSEIHNTASAVRNKMSKIGKAMYAHHFNIEKEEQKRVERTAKQRLQALKADDEEAYLKLLDQAKDTRITHLLKQTDGFLHQLASSVKAQQRQAAEHYGDEAGELPEEEPEMEDEDVGRKVDYYAIAHRVREEVTEQANILVGGTLKEYQIKGLQWMISLYNNNLNGILADEMGLGKTIQTISLITYLIERKMQQGPYLVIVPLSTLTNWNLEFEKWAPSLSRIVYKGPPNTRKLQQESIRQGRFQVLLTTYEYIIKDRPILSKIKWFHMIIDEGHRMKNANSKLSATISQHYSTRFRLILTGTPLQNNLTELWAMLNFVLPNIFKSVKTFDEWFNTPFANTGGQDKMELNEEEQILVIRRLHKVLRPFLLRRLKRDVEKDLPDKTEKVIKCKFSALQSRLYKQMVTHQKIAVSDGKGGKTAQKGLSNMIMQLRKLCNHPFVFDEVENQMNPLNTSNDLLWRSAGKFELLDRILPKYRATGHRVLMFFQMTAIMDIMEDFLRYRGIMYMRLDGATKSEDRSDLLKHFNAPDSPYFMFLLSTRAGGLGLNLQTADTVIIYDSDWNPHQDLQAQDRAHRIGQKNEVRILRLISSNSVEEKILERARYKLDMDGKVIQAGRFDNKSSETDRDAMLRTLLETAEMAETGDQDEMDDEELNMLLARSDDEVAVFQKMDEERAKDPLYGTAPGSKHAPRLMVDSELPEIYISEGNPNPEEVEETLGRGARERTRVKYDDGLTEEQWLDAVDNDDDSPEAAAARKQARKDRRETNRVKRLTGGIASSVNSPSASRASSEEVESPPKKRGRKPGSKNEKRKAEDDVAEPPAKKRRGPQGRSKAMAGNGIESRVPPEVRPVLQRSLRNIYDGLMGLEADIPPDEQVDDDDDEEPAKRLIIGPFVKLPSKRDYGDYYMLIKNPICMNQIQAKIKKEEYGSINDMRRDIVLMCNNCKTYNEDGSLLYSDAIFMEKFFNDRAQAEINEHPELGDLDDPSAKDSSAAPTTSAGTPQPYPNTTRIRLVTNGASQVNGGASGAQTDGE</sequence>
<dbReference type="InterPro" id="IPR001650">
    <property type="entry name" value="Helicase_C-like"/>
</dbReference>
<dbReference type="FunFam" id="1.20.5.170:FF:000072">
    <property type="entry name" value="Putative chromatin structure-remodeling complex subunit snf21"/>
    <property type="match status" value="1"/>
</dbReference>
<proteinExistence type="predicted"/>
<keyword evidence="6" id="KW-0805">Transcription regulation</keyword>
<keyword evidence="18" id="KW-1185">Reference proteome</keyword>
<dbReference type="Gene3D" id="3.40.50.300">
    <property type="entry name" value="P-loop containing nucleotide triphosphate hydrolases"/>
    <property type="match status" value="1"/>
</dbReference>
<dbReference type="PROSITE" id="PS51204">
    <property type="entry name" value="HSA"/>
    <property type="match status" value="1"/>
</dbReference>
<feature type="region of interest" description="Disordered" evidence="11">
    <location>
        <begin position="1366"/>
        <end position="1397"/>
    </location>
</feature>
<dbReference type="GO" id="GO:0004386">
    <property type="term" value="F:helicase activity"/>
    <property type="evidence" value="ECO:0007669"/>
    <property type="project" value="UniProtKB-KW"/>
</dbReference>
<dbReference type="Pfam" id="PF07529">
    <property type="entry name" value="HSA"/>
    <property type="match status" value="1"/>
</dbReference>
<dbReference type="Pfam" id="PF00439">
    <property type="entry name" value="Bromodomain"/>
    <property type="match status" value="1"/>
</dbReference>
<dbReference type="InterPro" id="IPR038718">
    <property type="entry name" value="SNF2-like_sf"/>
</dbReference>
<feature type="region of interest" description="Disordered" evidence="11">
    <location>
        <begin position="480"/>
        <end position="504"/>
    </location>
</feature>
<feature type="compositionally biased region" description="Polar residues" evidence="11">
    <location>
        <begin position="1377"/>
        <end position="1397"/>
    </location>
</feature>
<name>A0AAI8VL41_9PEZI</name>
<dbReference type="GO" id="GO:0006366">
    <property type="term" value="P:transcription by RNA polymerase II"/>
    <property type="evidence" value="ECO:0007669"/>
    <property type="project" value="UniProtKB-ARBA"/>
</dbReference>
<keyword evidence="2" id="KW-0547">Nucleotide-binding</keyword>
<dbReference type="Proteomes" id="UP001295740">
    <property type="component" value="Unassembled WGS sequence"/>
</dbReference>
<keyword evidence="7 10" id="KW-0103">Bromodomain</keyword>